<evidence type="ECO:0000256" key="3">
    <source>
        <dbReference type="ARBA" id="ARBA00022692"/>
    </source>
</evidence>
<protein>
    <submittedName>
        <fullName evidence="7">Flagellar biosynthetic protein FliO</fullName>
    </submittedName>
</protein>
<keyword evidence="2" id="KW-1003">Cell membrane</keyword>
<feature type="transmembrane region" description="Helical" evidence="6">
    <location>
        <begin position="6"/>
        <end position="29"/>
    </location>
</feature>
<keyword evidence="7" id="KW-0282">Flagellum</keyword>
<reference evidence="7" key="1">
    <citation type="submission" date="2021-12" db="EMBL/GenBank/DDBJ databases">
        <title>Discovery of the Pendulisporaceae a myxobacterial family with distinct sporulation behavior and unique specialized metabolism.</title>
        <authorList>
            <person name="Garcia R."/>
            <person name="Popoff A."/>
            <person name="Bader C.D."/>
            <person name="Loehr J."/>
            <person name="Walesch S."/>
            <person name="Walt C."/>
            <person name="Boldt J."/>
            <person name="Bunk B."/>
            <person name="Haeckl F.J.F.P.J."/>
            <person name="Gunesch A.P."/>
            <person name="Birkelbach J."/>
            <person name="Nuebel U."/>
            <person name="Pietschmann T."/>
            <person name="Bach T."/>
            <person name="Mueller R."/>
        </authorList>
    </citation>
    <scope>NUCLEOTIDE SEQUENCE</scope>
    <source>
        <strain evidence="7">MSr11367</strain>
    </source>
</reference>
<evidence type="ECO:0000313" key="7">
    <source>
        <dbReference type="EMBL" id="WXB03292.1"/>
    </source>
</evidence>
<keyword evidence="8" id="KW-1185">Reference proteome</keyword>
<dbReference type="Proteomes" id="UP001374803">
    <property type="component" value="Chromosome"/>
</dbReference>
<organism evidence="7 8">
    <name type="scientific">Pendulispora rubella</name>
    <dbReference type="NCBI Taxonomy" id="2741070"/>
    <lineage>
        <taxon>Bacteria</taxon>
        <taxon>Pseudomonadati</taxon>
        <taxon>Myxococcota</taxon>
        <taxon>Myxococcia</taxon>
        <taxon>Myxococcales</taxon>
        <taxon>Sorangiineae</taxon>
        <taxon>Pendulisporaceae</taxon>
        <taxon>Pendulispora</taxon>
    </lineage>
</organism>
<evidence type="ECO:0000256" key="6">
    <source>
        <dbReference type="SAM" id="Phobius"/>
    </source>
</evidence>
<evidence type="ECO:0000313" key="8">
    <source>
        <dbReference type="Proteomes" id="UP001374803"/>
    </source>
</evidence>
<keyword evidence="3 6" id="KW-0812">Transmembrane</keyword>
<accession>A0ABZ2KX88</accession>
<proteinExistence type="predicted"/>
<sequence length="121" mass="12445">MSAYGSYIVETFVTLVAVCAIAFVVLYGAKRLGMGRSSGAIQLVGQLPLDARRCIYLVKVGGQVLVVGVGEGGFTKLAEMPESAFPDLPEAGAAAPGGFADVLARLARRPNDGGAKKEEGS</sequence>
<dbReference type="RefSeq" id="WP_394832922.1">
    <property type="nucleotide sequence ID" value="NZ_CP089929.1"/>
</dbReference>
<evidence type="ECO:0000256" key="4">
    <source>
        <dbReference type="ARBA" id="ARBA00022989"/>
    </source>
</evidence>
<name>A0ABZ2KX88_9BACT</name>
<comment type="subcellular location">
    <subcellularLocation>
        <location evidence="1">Cell membrane</location>
    </subcellularLocation>
</comment>
<keyword evidence="5 6" id="KW-0472">Membrane</keyword>
<keyword evidence="4 6" id="KW-1133">Transmembrane helix</keyword>
<keyword evidence="7" id="KW-0969">Cilium</keyword>
<evidence type="ECO:0000256" key="5">
    <source>
        <dbReference type="ARBA" id="ARBA00023136"/>
    </source>
</evidence>
<evidence type="ECO:0000256" key="1">
    <source>
        <dbReference type="ARBA" id="ARBA00004236"/>
    </source>
</evidence>
<dbReference type="Pfam" id="PF04347">
    <property type="entry name" value="FliO"/>
    <property type="match status" value="1"/>
</dbReference>
<dbReference type="InterPro" id="IPR022781">
    <property type="entry name" value="Flagellar_biosynth_FliO"/>
</dbReference>
<evidence type="ECO:0000256" key="2">
    <source>
        <dbReference type="ARBA" id="ARBA00022475"/>
    </source>
</evidence>
<keyword evidence="7" id="KW-0966">Cell projection</keyword>
<dbReference type="EMBL" id="CP089983">
    <property type="protein sequence ID" value="WXB03292.1"/>
    <property type="molecule type" value="Genomic_DNA"/>
</dbReference>
<gene>
    <name evidence="7" type="ORF">LVJ94_41115</name>
</gene>